<evidence type="ECO:0000259" key="2">
    <source>
        <dbReference type="Pfam" id="PF00188"/>
    </source>
</evidence>
<dbReference type="InterPro" id="IPR007253">
    <property type="entry name" value="Cell_wall-bd_2"/>
</dbReference>
<dbReference type="PANTHER" id="PTHR30032">
    <property type="entry name" value="N-ACETYLMURAMOYL-L-ALANINE AMIDASE-RELATED"/>
    <property type="match status" value="1"/>
</dbReference>
<name>A0ABS4EBE8_9FIRM</name>
<reference evidence="3 4" key="1">
    <citation type="submission" date="2021-03" db="EMBL/GenBank/DDBJ databases">
        <title>Genomic Encyclopedia of Type Strains, Phase IV (KMG-IV): sequencing the most valuable type-strain genomes for metagenomic binning, comparative biology and taxonomic classification.</title>
        <authorList>
            <person name="Goeker M."/>
        </authorList>
    </citation>
    <scope>NUCLEOTIDE SEQUENCE [LARGE SCALE GENOMIC DNA]</scope>
    <source>
        <strain evidence="3 4">DSM 1289</strain>
    </source>
</reference>
<sequence length="471" mass="51821">MKNKKLIITIGLTLSFVIGASSSSNALSTVDQLKGSDRYETAALIASKQSYKTAIIVNSDKTLADGLSASGLAGAENAPILLVKQNQIPAVTMSKLDGVEKVYIIGTEDTISLQVETVIKDKGIETERLAGKDRCETSLAIANKIKEIKSIDKVIFANAYKGEADAISASSVASRDGVPIILTEGKSTDFDLNGLNRYAIGSNLSLSDKFVSDIGAKRLGGIDRFDTNKKIIQWFYKDYSEVYLSQAYNLVDALTVSPLAKNKPVVLVHNNSDKSILKNSDKFTVLGGIDKVAVQQSINTATNNKPNEQGFYFDINNPTLNKRVKDHLYNLINIYRQENGQSVLSQAKRLEGLAGDWSELMAKNNTMSHVINGKNSYSTFMQYLDWSPIPEGHVIVQGENLFKYKVGDKYVYTQRDANNIAQSMLDQWKRSEADGGVNMLHPGFKIMGFGMSTKSDKTIYATQEFYGVYEN</sequence>
<feature type="signal peptide" evidence="1">
    <location>
        <begin position="1"/>
        <end position="26"/>
    </location>
</feature>
<evidence type="ECO:0000313" key="3">
    <source>
        <dbReference type="EMBL" id="MBP1855271.1"/>
    </source>
</evidence>
<dbReference type="Pfam" id="PF04122">
    <property type="entry name" value="CW_binding_2"/>
    <property type="match status" value="3"/>
</dbReference>
<dbReference type="InterPro" id="IPR051922">
    <property type="entry name" value="Bact_Sporulation_Assoc"/>
</dbReference>
<dbReference type="RefSeq" id="WP_209456715.1">
    <property type="nucleotide sequence ID" value="NZ_BAAACS010000002.1"/>
</dbReference>
<proteinExistence type="predicted"/>
<dbReference type="InterPro" id="IPR035940">
    <property type="entry name" value="CAP_sf"/>
</dbReference>
<comment type="caution">
    <text evidence="3">The sequence shown here is derived from an EMBL/GenBank/DDBJ whole genome shotgun (WGS) entry which is preliminary data.</text>
</comment>
<dbReference type="Pfam" id="PF00188">
    <property type="entry name" value="CAP"/>
    <property type="match status" value="1"/>
</dbReference>
<feature type="chain" id="PRO_5046862006" evidence="1">
    <location>
        <begin position="27"/>
        <end position="471"/>
    </location>
</feature>
<dbReference type="InterPro" id="IPR014044">
    <property type="entry name" value="CAP_dom"/>
</dbReference>
<feature type="domain" description="SCP" evidence="2">
    <location>
        <begin position="330"/>
        <end position="465"/>
    </location>
</feature>
<evidence type="ECO:0000256" key="1">
    <source>
        <dbReference type="SAM" id="SignalP"/>
    </source>
</evidence>
<dbReference type="PANTHER" id="PTHR30032:SF8">
    <property type="entry name" value="GERMINATION-SPECIFIC N-ACETYLMURAMOYL-L-ALANINE AMIDASE"/>
    <property type="match status" value="1"/>
</dbReference>
<organism evidence="3 4">
    <name type="scientific">Metaclostridioides mangenotii</name>
    <dbReference type="NCBI Taxonomy" id="1540"/>
    <lineage>
        <taxon>Bacteria</taxon>
        <taxon>Bacillati</taxon>
        <taxon>Bacillota</taxon>
        <taxon>Clostridia</taxon>
        <taxon>Peptostreptococcales</taxon>
        <taxon>Peptostreptococcaceae</taxon>
        <taxon>Metaclostridioides</taxon>
    </lineage>
</organism>
<evidence type="ECO:0000313" key="4">
    <source>
        <dbReference type="Proteomes" id="UP000767291"/>
    </source>
</evidence>
<keyword evidence="1" id="KW-0732">Signal</keyword>
<dbReference type="Proteomes" id="UP000767291">
    <property type="component" value="Unassembled WGS sequence"/>
</dbReference>
<protein>
    <submittedName>
        <fullName evidence="3">Cell wall-binding protein</fullName>
    </submittedName>
</protein>
<dbReference type="SUPFAM" id="SSF55797">
    <property type="entry name" value="PR-1-like"/>
    <property type="match status" value="1"/>
</dbReference>
<keyword evidence="4" id="KW-1185">Reference proteome</keyword>
<dbReference type="EMBL" id="JAGGJX010000002">
    <property type="protein sequence ID" value="MBP1855271.1"/>
    <property type="molecule type" value="Genomic_DNA"/>
</dbReference>
<dbReference type="Gene3D" id="3.40.33.10">
    <property type="entry name" value="CAP"/>
    <property type="match status" value="1"/>
</dbReference>
<dbReference type="Gene3D" id="3.40.50.12090">
    <property type="match status" value="2"/>
</dbReference>
<dbReference type="CDD" id="cd05379">
    <property type="entry name" value="CAP_bacterial"/>
    <property type="match status" value="1"/>
</dbReference>
<accession>A0ABS4EBE8</accession>
<gene>
    <name evidence="3" type="ORF">J2Z43_001664</name>
</gene>